<dbReference type="SUPFAM" id="SSF53850">
    <property type="entry name" value="Periplasmic binding protein-like II"/>
    <property type="match status" value="1"/>
</dbReference>
<keyword evidence="5" id="KW-1133">Transmembrane helix</keyword>
<organism evidence="6 7">
    <name type="scientific">Cellulomonas phragmiteti</name>
    <dbReference type="NCBI Taxonomy" id="478780"/>
    <lineage>
        <taxon>Bacteria</taxon>
        <taxon>Bacillati</taxon>
        <taxon>Actinomycetota</taxon>
        <taxon>Actinomycetes</taxon>
        <taxon>Micrococcales</taxon>
        <taxon>Cellulomonadaceae</taxon>
        <taxon>Cellulomonas</taxon>
    </lineage>
</organism>
<name>A0ABQ4DQ60_9CELL</name>
<dbReference type="PANTHER" id="PTHR43649">
    <property type="entry name" value="ARABINOSE-BINDING PROTEIN-RELATED"/>
    <property type="match status" value="1"/>
</dbReference>
<dbReference type="Pfam" id="PF01547">
    <property type="entry name" value="SBP_bac_1"/>
    <property type="match status" value="1"/>
</dbReference>
<evidence type="ECO:0000256" key="3">
    <source>
        <dbReference type="ARBA" id="ARBA00022448"/>
    </source>
</evidence>
<proteinExistence type="inferred from homology"/>
<keyword evidence="3" id="KW-0813">Transport</keyword>
<dbReference type="EMBL" id="BONP01000027">
    <property type="protein sequence ID" value="GIG41502.1"/>
    <property type="molecule type" value="Genomic_DNA"/>
</dbReference>
<protein>
    <submittedName>
        <fullName evidence="6">Sugar ABC transporter substrate-binding protein</fullName>
    </submittedName>
</protein>
<dbReference type="InterPro" id="IPR006311">
    <property type="entry name" value="TAT_signal"/>
</dbReference>
<dbReference type="PROSITE" id="PS51318">
    <property type="entry name" value="TAT"/>
    <property type="match status" value="1"/>
</dbReference>
<accession>A0ABQ4DQ60</accession>
<dbReference type="Proteomes" id="UP000614741">
    <property type="component" value="Unassembled WGS sequence"/>
</dbReference>
<evidence type="ECO:0000256" key="2">
    <source>
        <dbReference type="ARBA" id="ARBA00008520"/>
    </source>
</evidence>
<evidence type="ECO:0000256" key="5">
    <source>
        <dbReference type="SAM" id="Phobius"/>
    </source>
</evidence>
<keyword evidence="5" id="KW-0472">Membrane</keyword>
<gene>
    <name evidence="6" type="ORF">Cph01nite_32640</name>
</gene>
<evidence type="ECO:0000256" key="1">
    <source>
        <dbReference type="ARBA" id="ARBA00004196"/>
    </source>
</evidence>
<feature type="transmembrane region" description="Helical" evidence="5">
    <location>
        <begin position="20"/>
        <end position="37"/>
    </location>
</feature>
<sequence>MNTTTTAGRVGDLPVRRRSFLGMVAAGAAVAGVPSLLTACSSGDAPPAVAPGAAPAAGVLPTYVPVDYVEPDFPGVNGSTPGFATLPTELVQSVPEPPGSGSTFTAMTPLWGTIPPRDGNQYYEAVNEMLGASIEFQITDGNTYGDKLATVLASAKDVPDWVCIPTWNIPPRFGSEIVPNLFQDLTDHLGGDRVKDYPNLANIPTDAWKFCVFNGRLYGLPFPGEIITDATFYRQDVLEELGIAPDVRTGQDLLDLAAELTGGGRWGAEDLWVTAAAMHAVPPKWRLEGDRLVHRVETEEYRAALAWNAELFASGSVHPDAVADNSGEAKTRFQSGSSLIMSDGLGAWHEALRDNLASNPGYWQQPFDPFAADGGTPVLWKGNPANIFSFLKKSDDAARITELLALANVLAAPFGTTEFDLVQNGVEGVHYTRGDDGLPVPTALAATELQPTYIFLVDGPIANTRVQYPGFVEASSTWQQKAAEYIADPLFYAQQIVEPSQYASIGQPFADLEKDISRGRKSLADLDAAVETWRASGGEELRTFYQEILDAQ</sequence>
<dbReference type="PANTHER" id="PTHR43649:SF31">
    <property type="entry name" value="SN-GLYCEROL-3-PHOSPHATE-BINDING PERIPLASMIC PROTEIN UGPB"/>
    <property type="match status" value="1"/>
</dbReference>
<dbReference type="InterPro" id="IPR006059">
    <property type="entry name" value="SBP"/>
</dbReference>
<comment type="subcellular location">
    <subcellularLocation>
        <location evidence="1">Cell envelope</location>
    </subcellularLocation>
</comment>
<dbReference type="Gene3D" id="3.40.190.10">
    <property type="entry name" value="Periplasmic binding protein-like II"/>
    <property type="match status" value="1"/>
</dbReference>
<comment type="similarity">
    <text evidence="2">Belongs to the bacterial solute-binding protein 1 family.</text>
</comment>
<keyword evidence="4" id="KW-0732">Signal</keyword>
<evidence type="ECO:0000313" key="7">
    <source>
        <dbReference type="Proteomes" id="UP000614741"/>
    </source>
</evidence>
<dbReference type="InterPro" id="IPR050490">
    <property type="entry name" value="Bact_solute-bd_prot1"/>
</dbReference>
<dbReference type="RefSeq" id="WP_203675785.1">
    <property type="nucleotide sequence ID" value="NZ_BONP01000027.1"/>
</dbReference>
<reference evidence="6 7" key="1">
    <citation type="submission" date="2021-01" db="EMBL/GenBank/DDBJ databases">
        <title>Whole genome shotgun sequence of Cellulomonas phragmiteti NBRC 110785.</title>
        <authorList>
            <person name="Komaki H."/>
            <person name="Tamura T."/>
        </authorList>
    </citation>
    <scope>NUCLEOTIDE SEQUENCE [LARGE SCALE GENOMIC DNA]</scope>
    <source>
        <strain evidence="6 7">NBRC 110785</strain>
    </source>
</reference>
<evidence type="ECO:0000313" key="6">
    <source>
        <dbReference type="EMBL" id="GIG41502.1"/>
    </source>
</evidence>
<comment type="caution">
    <text evidence="6">The sequence shown here is derived from an EMBL/GenBank/DDBJ whole genome shotgun (WGS) entry which is preliminary data.</text>
</comment>
<keyword evidence="7" id="KW-1185">Reference proteome</keyword>
<evidence type="ECO:0000256" key="4">
    <source>
        <dbReference type="ARBA" id="ARBA00022729"/>
    </source>
</evidence>
<keyword evidence="5" id="KW-0812">Transmembrane</keyword>